<proteinExistence type="predicted"/>
<name>A0A134B4Y9_9PORP</name>
<dbReference type="AlphaFoldDB" id="A0A134B4Y9"/>
<sequence length="40" mass="4616">MEMALASMRTLVRFLHETMAEEMVLSLLVVDKTERYGNSI</sequence>
<dbReference type="PATRIC" id="fig|322095.3.peg.1527"/>
<organism evidence="1 2">
    <name type="scientific">Porphyromonas somerae</name>
    <dbReference type="NCBI Taxonomy" id="322095"/>
    <lineage>
        <taxon>Bacteria</taxon>
        <taxon>Pseudomonadati</taxon>
        <taxon>Bacteroidota</taxon>
        <taxon>Bacteroidia</taxon>
        <taxon>Bacteroidales</taxon>
        <taxon>Porphyromonadaceae</taxon>
        <taxon>Porphyromonas</taxon>
    </lineage>
</organism>
<evidence type="ECO:0000313" key="2">
    <source>
        <dbReference type="Proteomes" id="UP000070224"/>
    </source>
</evidence>
<comment type="caution">
    <text evidence="1">The sequence shown here is derived from an EMBL/GenBank/DDBJ whole genome shotgun (WGS) entry which is preliminary data.</text>
</comment>
<gene>
    <name evidence="1" type="ORF">HMPREF3185_01551</name>
</gene>
<accession>A0A134B4Y9</accession>
<protein>
    <submittedName>
        <fullName evidence="1">Uncharacterized protein</fullName>
    </submittedName>
</protein>
<dbReference type="EMBL" id="LSDK01000105">
    <property type="protein sequence ID" value="KXB74963.1"/>
    <property type="molecule type" value="Genomic_DNA"/>
</dbReference>
<evidence type="ECO:0000313" key="1">
    <source>
        <dbReference type="EMBL" id="KXB74963.1"/>
    </source>
</evidence>
<dbReference type="STRING" id="322095.HMPREF3185_01551"/>
<reference evidence="2" key="1">
    <citation type="submission" date="2016-01" db="EMBL/GenBank/DDBJ databases">
        <authorList>
            <person name="Mitreva M."/>
            <person name="Pepin K.H."/>
            <person name="Mihindukulasuriya K.A."/>
            <person name="Fulton R."/>
            <person name="Fronick C."/>
            <person name="O'Laughlin M."/>
            <person name="Miner T."/>
            <person name="Herter B."/>
            <person name="Rosa B.A."/>
            <person name="Cordes M."/>
            <person name="Tomlinson C."/>
            <person name="Wollam A."/>
            <person name="Palsikar V.B."/>
            <person name="Mardis E.R."/>
            <person name="Wilson R.K."/>
        </authorList>
    </citation>
    <scope>NUCLEOTIDE SEQUENCE [LARGE SCALE GENOMIC DNA]</scope>
    <source>
        <strain evidence="2">KA00683</strain>
    </source>
</reference>
<keyword evidence="2" id="KW-1185">Reference proteome</keyword>
<dbReference type="Proteomes" id="UP000070224">
    <property type="component" value="Unassembled WGS sequence"/>
</dbReference>